<dbReference type="RefSeq" id="WP_114929074.1">
    <property type="nucleotide sequence ID" value="NZ_CP031229.1"/>
</dbReference>
<dbReference type="InterPro" id="IPR037523">
    <property type="entry name" value="VOC_core"/>
</dbReference>
<name>A0A345NPU9_9MICO</name>
<dbReference type="Pfam" id="PF00903">
    <property type="entry name" value="Glyoxalase"/>
    <property type="match status" value="1"/>
</dbReference>
<dbReference type="Gene3D" id="3.10.180.10">
    <property type="entry name" value="2,3-Dihydroxybiphenyl 1,2-Dioxygenase, domain 1"/>
    <property type="match status" value="1"/>
</dbReference>
<organism evidence="2 3">
    <name type="scientific">Ornithinimicrobium avium</name>
    <dbReference type="NCBI Taxonomy" id="2283195"/>
    <lineage>
        <taxon>Bacteria</taxon>
        <taxon>Bacillati</taxon>
        <taxon>Actinomycetota</taxon>
        <taxon>Actinomycetes</taxon>
        <taxon>Micrococcales</taxon>
        <taxon>Ornithinimicrobiaceae</taxon>
        <taxon>Ornithinimicrobium</taxon>
    </lineage>
</organism>
<evidence type="ECO:0000313" key="3">
    <source>
        <dbReference type="Proteomes" id="UP000253790"/>
    </source>
</evidence>
<sequence>MSTYLTGVRNVAIYVQDPDRARIFYEGLLGLTFISERARRIQLAVGETRLLISPTHVDEQDATEALHGRCEGYFEVVDVVDLVARLRREGVPVTQEPTDEPWGERDAVALDPDGFPVFLTQRAS</sequence>
<dbReference type="Proteomes" id="UP000253790">
    <property type="component" value="Chromosome"/>
</dbReference>
<dbReference type="PROSITE" id="PS51819">
    <property type="entry name" value="VOC"/>
    <property type="match status" value="1"/>
</dbReference>
<proteinExistence type="predicted"/>
<dbReference type="KEGG" id="orn:DV701_13835"/>
<gene>
    <name evidence="2" type="ORF">DV701_13835</name>
</gene>
<feature type="domain" description="VOC" evidence="1">
    <location>
        <begin position="7"/>
        <end position="122"/>
    </location>
</feature>
<dbReference type="AlphaFoldDB" id="A0A345NPU9"/>
<dbReference type="InterPro" id="IPR004360">
    <property type="entry name" value="Glyas_Fos-R_dOase_dom"/>
</dbReference>
<keyword evidence="3" id="KW-1185">Reference proteome</keyword>
<dbReference type="SUPFAM" id="SSF54593">
    <property type="entry name" value="Glyoxalase/Bleomycin resistance protein/Dihydroxybiphenyl dioxygenase"/>
    <property type="match status" value="1"/>
</dbReference>
<dbReference type="InterPro" id="IPR029068">
    <property type="entry name" value="Glyas_Bleomycin-R_OHBP_Dase"/>
</dbReference>
<evidence type="ECO:0000313" key="2">
    <source>
        <dbReference type="EMBL" id="AXH97057.1"/>
    </source>
</evidence>
<dbReference type="OrthoDB" id="9804907at2"/>
<evidence type="ECO:0000259" key="1">
    <source>
        <dbReference type="PROSITE" id="PS51819"/>
    </source>
</evidence>
<reference evidence="2 3" key="1">
    <citation type="submission" date="2018-07" db="EMBL/GenBank/DDBJ databases">
        <title>Complete genome sequencing of Ornithinimicrobium sp. AMA3305.</title>
        <authorList>
            <person name="Bae J.-W."/>
        </authorList>
    </citation>
    <scope>NUCLEOTIDE SEQUENCE [LARGE SCALE GENOMIC DNA]</scope>
    <source>
        <strain evidence="2 3">AMA3305</strain>
    </source>
</reference>
<accession>A0A345NPU9</accession>
<dbReference type="EMBL" id="CP031229">
    <property type="protein sequence ID" value="AXH97057.1"/>
    <property type="molecule type" value="Genomic_DNA"/>
</dbReference>
<protein>
    <submittedName>
        <fullName evidence="2">VOC family protein</fullName>
    </submittedName>
</protein>